<dbReference type="GO" id="GO:0055085">
    <property type="term" value="P:transmembrane transport"/>
    <property type="evidence" value="ECO:0007669"/>
    <property type="project" value="InterPro"/>
</dbReference>
<comment type="caution">
    <text evidence="10">The sequence shown here is derived from an EMBL/GenBank/DDBJ whole genome shotgun (WGS) entry which is preliminary data.</text>
</comment>
<gene>
    <name evidence="10" type="ORF">E6H00_02625</name>
</gene>
<evidence type="ECO:0000313" key="11">
    <source>
        <dbReference type="Proteomes" id="UP000318509"/>
    </source>
</evidence>
<evidence type="ECO:0000256" key="4">
    <source>
        <dbReference type="ARBA" id="ARBA00022692"/>
    </source>
</evidence>
<dbReference type="AlphaFoldDB" id="A0A537KAD5"/>
<evidence type="ECO:0000259" key="9">
    <source>
        <dbReference type="PROSITE" id="PS50928"/>
    </source>
</evidence>
<keyword evidence="5 7" id="KW-1133">Transmembrane helix</keyword>
<feature type="transmembrane region" description="Helical" evidence="7">
    <location>
        <begin position="34"/>
        <end position="54"/>
    </location>
</feature>
<dbReference type="SUPFAM" id="SSF161098">
    <property type="entry name" value="MetI-like"/>
    <property type="match status" value="1"/>
</dbReference>
<dbReference type="Gene3D" id="1.10.3720.10">
    <property type="entry name" value="MetI-like"/>
    <property type="match status" value="1"/>
</dbReference>
<dbReference type="PANTHER" id="PTHR30193:SF37">
    <property type="entry name" value="INNER MEMBRANE ABC TRANSPORTER PERMEASE PROTEIN YCJO"/>
    <property type="match status" value="1"/>
</dbReference>
<protein>
    <submittedName>
        <fullName evidence="10">Sugar ABC transporter permease</fullName>
    </submittedName>
</protein>
<comment type="subcellular location">
    <subcellularLocation>
        <location evidence="1 7">Cell membrane</location>
        <topology evidence="1 7">Multi-pass membrane protein</topology>
    </subcellularLocation>
</comment>
<proteinExistence type="inferred from homology"/>
<keyword evidence="3" id="KW-1003">Cell membrane</keyword>
<evidence type="ECO:0000313" key="10">
    <source>
        <dbReference type="EMBL" id="TMI92482.1"/>
    </source>
</evidence>
<evidence type="ECO:0000256" key="1">
    <source>
        <dbReference type="ARBA" id="ARBA00004651"/>
    </source>
</evidence>
<dbReference type="CDD" id="cd06261">
    <property type="entry name" value="TM_PBP2"/>
    <property type="match status" value="1"/>
</dbReference>
<dbReference type="GO" id="GO:0005886">
    <property type="term" value="C:plasma membrane"/>
    <property type="evidence" value="ECO:0007669"/>
    <property type="project" value="UniProtKB-SubCell"/>
</dbReference>
<feature type="region of interest" description="Disordered" evidence="8">
    <location>
        <begin position="1"/>
        <end position="25"/>
    </location>
</feature>
<evidence type="ECO:0000256" key="7">
    <source>
        <dbReference type="RuleBase" id="RU363032"/>
    </source>
</evidence>
<feature type="domain" description="ABC transmembrane type-1" evidence="9">
    <location>
        <begin position="95"/>
        <end position="306"/>
    </location>
</feature>
<keyword evidence="4 7" id="KW-0812">Transmembrane</keyword>
<feature type="transmembrane region" description="Helical" evidence="7">
    <location>
        <begin position="281"/>
        <end position="305"/>
    </location>
</feature>
<sequence length="314" mass="34195">MSGQGTARMTGGGTWPANRRGPRMRRRSLGPAQSWWGVVFTLPMLGLLVGFKFWPMAYAGWLSLTDANLSEPARHFIGTHNYTRLIRDTAFVGALETTGRYVGETIAISIVLGLGLALLLNQNVPARGLFRTLIFLPAVVPIIVVPILWQFLFNPYGLINDALKSVGLPPMNWLLSAQGAVAALVIATAWRLTPLCMVIYLAGLQSIPMELYDAAKVDGAGVTRRFRSITLPLLKPTFLVVVVFAITLTVQNFVLALVMTGGGPDSASTTLSLFVYQTGFLGFRMGYASAAAIVMLLIIVVFTMINLRVFRTDE</sequence>
<keyword evidence="2 7" id="KW-0813">Transport</keyword>
<dbReference type="InterPro" id="IPR035906">
    <property type="entry name" value="MetI-like_sf"/>
</dbReference>
<name>A0A537KAD5_9BACT</name>
<dbReference type="PROSITE" id="PS50928">
    <property type="entry name" value="ABC_TM1"/>
    <property type="match status" value="1"/>
</dbReference>
<reference evidence="10 11" key="1">
    <citation type="journal article" date="2019" name="Nat. Microbiol.">
        <title>Mediterranean grassland soil C-N compound turnover is dependent on rainfall and depth, and is mediated by genomically divergent microorganisms.</title>
        <authorList>
            <person name="Diamond S."/>
            <person name="Andeer P.F."/>
            <person name="Li Z."/>
            <person name="Crits-Christoph A."/>
            <person name="Burstein D."/>
            <person name="Anantharaman K."/>
            <person name="Lane K.R."/>
            <person name="Thomas B.C."/>
            <person name="Pan C."/>
            <person name="Northen T.R."/>
            <person name="Banfield J.F."/>
        </authorList>
    </citation>
    <scope>NUCLEOTIDE SEQUENCE [LARGE SCALE GENOMIC DNA]</scope>
    <source>
        <strain evidence="10">NP_3</strain>
    </source>
</reference>
<evidence type="ECO:0000256" key="6">
    <source>
        <dbReference type="ARBA" id="ARBA00023136"/>
    </source>
</evidence>
<evidence type="ECO:0000256" key="2">
    <source>
        <dbReference type="ARBA" id="ARBA00022448"/>
    </source>
</evidence>
<comment type="similarity">
    <text evidence="7">Belongs to the binding-protein-dependent transport system permease family.</text>
</comment>
<feature type="transmembrane region" description="Helical" evidence="7">
    <location>
        <begin position="237"/>
        <end position="261"/>
    </location>
</feature>
<feature type="transmembrane region" description="Helical" evidence="7">
    <location>
        <begin position="101"/>
        <end position="120"/>
    </location>
</feature>
<feature type="transmembrane region" description="Helical" evidence="7">
    <location>
        <begin position="173"/>
        <end position="202"/>
    </location>
</feature>
<evidence type="ECO:0000256" key="3">
    <source>
        <dbReference type="ARBA" id="ARBA00022475"/>
    </source>
</evidence>
<dbReference type="Proteomes" id="UP000318509">
    <property type="component" value="Unassembled WGS sequence"/>
</dbReference>
<feature type="transmembrane region" description="Helical" evidence="7">
    <location>
        <begin position="132"/>
        <end position="153"/>
    </location>
</feature>
<evidence type="ECO:0000256" key="5">
    <source>
        <dbReference type="ARBA" id="ARBA00022989"/>
    </source>
</evidence>
<dbReference type="InterPro" id="IPR000515">
    <property type="entry name" value="MetI-like"/>
</dbReference>
<dbReference type="InterPro" id="IPR051393">
    <property type="entry name" value="ABC_transporter_permease"/>
</dbReference>
<dbReference type="EMBL" id="VBAK01000058">
    <property type="protein sequence ID" value="TMI92482.1"/>
    <property type="molecule type" value="Genomic_DNA"/>
</dbReference>
<dbReference type="Pfam" id="PF00528">
    <property type="entry name" value="BPD_transp_1"/>
    <property type="match status" value="1"/>
</dbReference>
<dbReference type="PANTHER" id="PTHR30193">
    <property type="entry name" value="ABC TRANSPORTER PERMEASE PROTEIN"/>
    <property type="match status" value="1"/>
</dbReference>
<keyword evidence="6 7" id="KW-0472">Membrane</keyword>
<accession>A0A537KAD5</accession>
<evidence type="ECO:0000256" key="8">
    <source>
        <dbReference type="SAM" id="MobiDB-lite"/>
    </source>
</evidence>
<organism evidence="10 11">
    <name type="scientific">Candidatus Segetimicrobium genomatis</name>
    <dbReference type="NCBI Taxonomy" id="2569760"/>
    <lineage>
        <taxon>Bacteria</taxon>
        <taxon>Bacillati</taxon>
        <taxon>Candidatus Sysuimicrobiota</taxon>
        <taxon>Candidatus Sysuimicrobiia</taxon>
        <taxon>Candidatus Sysuimicrobiales</taxon>
        <taxon>Candidatus Segetimicrobiaceae</taxon>
        <taxon>Candidatus Segetimicrobium</taxon>
    </lineage>
</organism>